<dbReference type="Pfam" id="PF14460">
    <property type="entry name" value="Prok-E2_D"/>
    <property type="match status" value="1"/>
</dbReference>
<sequence>MLHFTVKFSDDFTQHTPYCTVQVTSSEGVKVDEYVMSFDDFVESIRNSESENLKPMRILGVQKRKRLRKIIGRKRMKNPAIRIETPTLPVNCVKHIWINRAQKIQMVFIEVPKGKWDIAYYNTTFEQVGFPRMLFGYRIRDGRIQQLHILAVKDKGRIREDTELYKFPYANVSNGVVCMGGNTLPVIKDLAQLATMHQVFFAAPSSTCYYNTNRNESGISDLRELYNRMQGQDFPEEWLTSKQRTFGQYCQEL</sequence>
<dbReference type="EMBL" id="RHHS01000028">
    <property type="protein sequence ID" value="RNB56595.1"/>
    <property type="molecule type" value="Genomic_DNA"/>
</dbReference>
<dbReference type="InterPro" id="IPR032787">
    <property type="entry name" value="Prok-E2_D"/>
</dbReference>
<accession>A0A3M8B163</accession>
<evidence type="ECO:0008006" key="3">
    <source>
        <dbReference type="Google" id="ProtNLM"/>
    </source>
</evidence>
<name>A0A3M8B163_9BACL</name>
<gene>
    <name evidence="1" type="ORF">EDM57_12375</name>
</gene>
<dbReference type="Proteomes" id="UP000268829">
    <property type="component" value="Unassembled WGS sequence"/>
</dbReference>
<organism evidence="1 2">
    <name type="scientific">Brevibacillus gelatini</name>
    <dbReference type="NCBI Taxonomy" id="1655277"/>
    <lineage>
        <taxon>Bacteria</taxon>
        <taxon>Bacillati</taxon>
        <taxon>Bacillota</taxon>
        <taxon>Bacilli</taxon>
        <taxon>Bacillales</taxon>
        <taxon>Paenibacillaceae</taxon>
        <taxon>Brevibacillus</taxon>
    </lineage>
</organism>
<evidence type="ECO:0000313" key="2">
    <source>
        <dbReference type="Proteomes" id="UP000268829"/>
    </source>
</evidence>
<proteinExistence type="predicted"/>
<evidence type="ECO:0000313" key="1">
    <source>
        <dbReference type="EMBL" id="RNB56595.1"/>
    </source>
</evidence>
<reference evidence="1 2" key="1">
    <citation type="submission" date="2018-10" db="EMBL/GenBank/DDBJ databases">
        <title>Phylogenomics of Brevibacillus.</title>
        <authorList>
            <person name="Dunlap C."/>
        </authorList>
    </citation>
    <scope>NUCLEOTIDE SEQUENCE [LARGE SCALE GENOMIC DNA]</scope>
    <source>
        <strain evidence="1 2">DSM 100115</strain>
    </source>
</reference>
<dbReference type="OrthoDB" id="1955591at2"/>
<protein>
    <recommendedName>
        <fullName evidence="3">PRTRC system protein B</fullName>
    </recommendedName>
</protein>
<dbReference type="AlphaFoldDB" id="A0A3M8B163"/>
<keyword evidence="2" id="KW-1185">Reference proteome</keyword>
<comment type="caution">
    <text evidence="1">The sequence shown here is derived from an EMBL/GenBank/DDBJ whole genome shotgun (WGS) entry which is preliminary data.</text>
</comment>